<dbReference type="Proteomes" id="UP001162640">
    <property type="component" value="Unassembled WGS sequence"/>
</dbReference>
<gene>
    <name evidence="2" type="ORF">TL16_g06475</name>
</gene>
<dbReference type="AlphaFoldDB" id="A0A9W7ALI3"/>
<feature type="compositionally biased region" description="Basic and acidic residues" evidence="1">
    <location>
        <begin position="198"/>
        <end position="207"/>
    </location>
</feature>
<feature type="compositionally biased region" description="Polar residues" evidence="1">
    <location>
        <begin position="299"/>
        <end position="312"/>
    </location>
</feature>
<sequence>MASSTSVTWEFDAHLNSTTHHGHPIYNNPTSDCNVTSWISFWRDKTGKDVPKFCPGVHPSDDRFATHAHEFGYKISGFKKVVGAHVRIKDATGNVRNTDRGRGKHQGLSITGVTNKNKTVTSIYHDPDDFLHALCMVLRNRLSGRRARLCEDKDFIAEVIECNVNILPKGTGDEYPGESPHKVDPSTLPKLPSSSKKAAKEDVKREPLPEDIVSSIKNLTEARFIWSTAPRNSGQFLGIGEVLTLPATLSSYQRSNAHRISEEYKLEHVTRRDPPPDVLVITNSLSDEEHKAFIEQKRQGTTTMAAKPTTLSEEQRLRIDESKAKAARLKEEEKRAAVEDATEKMAASNLSPSK</sequence>
<evidence type="ECO:0000313" key="2">
    <source>
        <dbReference type="EMBL" id="GMH74472.1"/>
    </source>
</evidence>
<evidence type="ECO:0000313" key="3">
    <source>
        <dbReference type="Proteomes" id="UP001162640"/>
    </source>
</evidence>
<comment type="caution">
    <text evidence="2">The sequence shown here is derived from an EMBL/GenBank/DDBJ whole genome shotgun (WGS) entry which is preliminary data.</text>
</comment>
<accession>A0A9W7ALI3</accession>
<proteinExistence type="predicted"/>
<reference evidence="3" key="1">
    <citation type="journal article" date="2023" name="Commun. Biol.">
        <title>Genome analysis of Parmales, the sister group of diatoms, reveals the evolutionary specialization of diatoms from phago-mixotrophs to photoautotrophs.</title>
        <authorList>
            <person name="Ban H."/>
            <person name="Sato S."/>
            <person name="Yoshikawa S."/>
            <person name="Yamada K."/>
            <person name="Nakamura Y."/>
            <person name="Ichinomiya M."/>
            <person name="Sato N."/>
            <person name="Blanc-Mathieu R."/>
            <person name="Endo H."/>
            <person name="Kuwata A."/>
            <person name="Ogata H."/>
        </authorList>
    </citation>
    <scope>NUCLEOTIDE SEQUENCE [LARGE SCALE GENOMIC DNA]</scope>
</reference>
<protein>
    <submittedName>
        <fullName evidence="2">Uncharacterized protein</fullName>
    </submittedName>
</protein>
<name>A0A9W7ALI3_9STRA</name>
<dbReference type="EMBL" id="BLQM01000196">
    <property type="protein sequence ID" value="GMH74472.1"/>
    <property type="molecule type" value="Genomic_DNA"/>
</dbReference>
<feature type="region of interest" description="Disordered" evidence="1">
    <location>
        <begin position="171"/>
        <end position="207"/>
    </location>
</feature>
<feature type="compositionally biased region" description="Low complexity" evidence="1">
    <location>
        <begin position="185"/>
        <end position="196"/>
    </location>
</feature>
<feature type="region of interest" description="Disordered" evidence="1">
    <location>
        <begin position="297"/>
        <end position="354"/>
    </location>
</feature>
<evidence type="ECO:0000256" key="1">
    <source>
        <dbReference type="SAM" id="MobiDB-lite"/>
    </source>
</evidence>
<organism evidence="2 3">
    <name type="scientific">Triparma laevis f. inornata</name>
    <dbReference type="NCBI Taxonomy" id="1714386"/>
    <lineage>
        <taxon>Eukaryota</taxon>
        <taxon>Sar</taxon>
        <taxon>Stramenopiles</taxon>
        <taxon>Ochrophyta</taxon>
        <taxon>Bolidophyceae</taxon>
        <taxon>Parmales</taxon>
        <taxon>Triparmaceae</taxon>
        <taxon>Triparma</taxon>
    </lineage>
</organism>
<feature type="compositionally biased region" description="Basic and acidic residues" evidence="1">
    <location>
        <begin position="313"/>
        <end position="343"/>
    </location>
</feature>